<accession>A0AA90PHF0</accession>
<dbReference type="AlphaFoldDB" id="A0AA90PHF0"/>
<comment type="similarity">
    <text evidence="1">Belongs to the TonB-dependent receptor family.</text>
</comment>
<sequence length="843" mass="96033">MRKIFFCCLVSIIQVQGESLKDYHISKINVEGNKVVSYEAGGIFKITQEFIDDFPSGNGDITSLLKINPNVQFSNSYQSSKTPGEIDPANISINGAAFYQNLFNLDGISMNNDLDPASNNPNSITDIPGRSQGISIDSSLIEKIEVYDSNVSASYGGFEGGVINVTTKNPSKNFSAKLSYQTTSSAQTKYHLYESDNEVLLNSSDSSNEPYFFKQFIRANLSGYLGKHFGIIGSFSSVNSTIPLKEYIPSYKKQIQKNQYRNIYNYFLKTTYDGIENLNLSFSLTYAPQNNQYFIKNAKNSEFSILSGGLQGSLKATYNFKSLTFVNNLSYSELKNSKKSQENYFKGWKYSEEKDWGTPGKGSNEGAWGNIKTIQRTIEYKSDLKFEEFEIFKTYHLISTGLVLDFGSSYYQRLEDTFSGSSLSAIKEGGICAEKQYCSNSPVQGEKSSIWKNNAGQYFKWLNVYKAGKINLDNFGYGFYLQDDLRIWRLSFRPGLRISGDTYMKKITLAPRVALAFDVFGNKNTNIIVGINRYYGRNLLAYRLYDGRTALQSTYKRTNEKTTWDKAIISQQKNNTQFNRLKIPYNDEFVVGITQRFWQFEGNLKYIHRNGKDEITKVSSKIASLPKDPDYTTLYYTYTNDGKSVSDIITLSFSTIKPIEFFNIKQSFLFGADYSNIKKNYNDYASSLNSNAFNDVDVIFDGKIIKYNSLPPNDFNKPYSLTFTTISQIKISTFDLTWTNFFAYKSGYKSIAINGVQTSSKGEELDNYQTFDFPNTFNWDARIGLKKNLWGKNMVFIYLDIFNVFDNLNIISAKTETIKKKNTALIPTYQTGRSFYIQVGYEF</sequence>
<protein>
    <submittedName>
        <fullName evidence="3">TonB-dependent receptor</fullName>
    </submittedName>
</protein>
<evidence type="ECO:0000313" key="3">
    <source>
        <dbReference type="EMBL" id="MDP2538337.1"/>
    </source>
</evidence>
<dbReference type="Proteomes" id="UP001177258">
    <property type="component" value="Unassembled WGS sequence"/>
</dbReference>
<name>A0AA90PHF0_9HELI</name>
<comment type="caution">
    <text evidence="3">The sequence shown here is derived from an EMBL/GenBank/DDBJ whole genome shotgun (WGS) entry which is preliminary data.</text>
</comment>
<evidence type="ECO:0000313" key="4">
    <source>
        <dbReference type="Proteomes" id="UP001177258"/>
    </source>
</evidence>
<evidence type="ECO:0000256" key="1">
    <source>
        <dbReference type="PROSITE-ProRule" id="PRU01360"/>
    </source>
</evidence>
<keyword evidence="1" id="KW-1134">Transmembrane beta strand</keyword>
<feature type="domain" description="TonB-dependent receptor plug" evidence="2">
    <location>
        <begin position="45"/>
        <end position="160"/>
    </location>
</feature>
<evidence type="ECO:0000259" key="2">
    <source>
        <dbReference type="Pfam" id="PF07715"/>
    </source>
</evidence>
<dbReference type="PROSITE" id="PS52016">
    <property type="entry name" value="TONB_DEPENDENT_REC_3"/>
    <property type="match status" value="1"/>
</dbReference>
<comment type="subcellular location">
    <subcellularLocation>
        <location evidence="1">Cell outer membrane</location>
        <topology evidence="1">Multi-pass membrane protein</topology>
    </subcellularLocation>
</comment>
<dbReference type="EMBL" id="JAUYZK010000001">
    <property type="protein sequence ID" value="MDP2538337.1"/>
    <property type="molecule type" value="Genomic_DNA"/>
</dbReference>
<dbReference type="InterPro" id="IPR039426">
    <property type="entry name" value="TonB-dep_rcpt-like"/>
</dbReference>
<dbReference type="GO" id="GO:0009279">
    <property type="term" value="C:cell outer membrane"/>
    <property type="evidence" value="ECO:0007669"/>
    <property type="project" value="UniProtKB-SubCell"/>
</dbReference>
<keyword evidence="1" id="KW-0998">Cell outer membrane</keyword>
<keyword evidence="1" id="KW-0813">Transport</keyword>
<keyword evidence="3" id="KW-0675">Receptor</keyword>
<dbReference type="InterPro" id="IPR012910">
    <property type="entry name" value="Plug_dom"/>
</dbReference>
<dbReference type="Gene3D" id="2.170.130.10">
    <property type="entry name" value="TonB-dependent receptor, plug domain"/>
    <property type="match status" value="1"/>
</dbReference>
<organism evidence="3 4">
    <name type="scientific">Helicobacter cappadocius</name>
    <dbReference type="NCBI Taxonomy" id="3063998"/>
    <lineage>
        <taxon>Bacteria</taxon>
        <taxon>Pseudomonadati</taxon>
        <taxon>Campylobacterota</taxon>
        <taxon>Epsilonproteobacteria</taxon>
        <taxon>Campylobacterales</taxon>
        <taxon>Helicobacteraceae</taxon>
        <taxon>Helicobacter</taxon>
    </lineage>
</organism>
<dbReference type="RefSeq" id="WP_305520901.1">
    <property type="nucleotide sequence ID" value="NZ_JAUYZK010000001.1"/>
</dbReference>
<keyword evidence="1" id="KW-0472">Membrane</keyword>
<proteinExistence type="inferred from homology"/>
<dbReference type="SUPFAM" id="SSF56935">
    <property type="entry name" value="Porins"/>
    <property type="match status" value="1"/>
</dbReference>
<reference evidence="4" key="1">
    <citation type="journal article" date="2024" name="Syst. Appl. Microbiol.">
        <title>Helicobacter cappadocius sp. nov., from lizards: The first psychrotrophic Helicobacter species.</title>
        <authorList>
            <person name="Aydin F."/>
            <person name="Tarhane S."/>
            <person name="Karakaya E."/>
            <person name="Abay S."/>
            <person name="Kayman T."/>
            <person name="Guran O."/>
            <person name="Bozkurt E."/>
            <person name="Uzum N."/>
            <person name="Avci A."/>
            <person name="Olgun K."/>
            <person name="Jablonski D."/>
            <person name="Guran C."/>
            <person name="Burcin Saticioglu I."/>
        </authorList>
    </citation>
    <scope>NUCLEOTIDE SEQUENCE [LARGE SCALE GENOMIC DNA]</scope>
    <source>
        <strain evidence="4">faydin-H76</strain>
    </source>
</reference>
<dbReference type="InterPro" id="IPR037066">
    <property type="entry name" value="Plug_dom_sf"/>
</dbReference>
<dbReference type="Pfam" id="PF07715">
    <property type="entry name" value="Plug"/>
    <property type="match status" value="1"/>
</dbReference>
<gene>
    <name evidence="3" type="ORF">Q5I06_00860</name>
</gene>
<keyword evidence="1" id="KW-0812">Transmembrane</keyword>